<dbReference type="GO" id="GO:0005737">
    <property type="term" value="C:cytoplasm"/>
    <property type="evidence" value="ECO:0007669"/>
    <property type="project" value="UniProtKB-ARBA"/>
</dbReference>
<keyword evidence="1" id="KW-0645">Protease</keyword>
<gene>
    <name evidence="10" type="ORF">Oscil6304_4320</name>
</gene>
<dbReference type="InterPro" id="IPR036852">
    <property type="entry name" value="Peptidase_S8/S53_dom_sf"/>
</dbReference>
<dbReference type="InterPro" id="IPR022398">
    <property type="entry name" value="Peptidase_S8_His-AS"/>
</dbReference>
<dbReference type="PROSITE" id="PS51892">
    <property type="entry name" value="SUBTILASE"/>
    <property type="match status" value="1"/>
</dbReference>
<dbReference type="Gene3D" id="2.60.120.260">
    <property type="entry name" value="Galactose-binding domain-like"/>
    <property type="match status" value="1"/>
</dbReference>
<dbReference type="KEGG" id="oac:Oscil6304_4320"/>
<evidence type="ECO:0000313" key="10">
    <source>
        <dbReference type="EMBL" id="AFY83845.1"/>
    </source>
</evidence>
<feature type="domain" description="C-type lectin" evidence="8">
    <location>
        <begin position="1030"/>
        <end position="1139"/>
    </location>
</feature>
<dbReference type="PROSITE" id="PS51829">
    <property type="entry name" value="P_HOMO_B"/>
    <property type="match status" value="1"/>
</dbReference>
<accession>K9TMT3</accession>
<dbReference type="SUPFAM" id="SSF49785">
    <property type="entry name" value="Galactose-binding domain-like"/>
    <property type="match status" value="1"/>
</dbReference>
<dbReference type="Pfam" id="PF03160">
    <property type="entry name" value="Calx-beta"/>
    <property type="match status" value="4"/>
</dbReference>
<comment type="caution">
    <text evidence="7">Lacks conserved residue(s) required for the propagation of feature annotation.</text>
</comment>
<dbReference type="InterPro" id="IPR016186">
    <property type="entry name" value="C-type_lectin-like/link_sf"/>
</dbReference>
<dbReference type="eggNOG" id="COG1520">
    <property type="taxonomic scope" value="Bacteria"/>
</dbReference>
<dbReference type="InterPro" id="IPR008979">
    <property type="entry name" value="Galactose-bd-like_sf"/>
</dbReference>
<dbReference type="InterPro" id="IPR010620">
    <property type="entry name" value="SBBP_repeat"/>
</dbReference>
<dbReference type="InterPro" id="IPR000209">
    <property type="entry name" value="Peptidase_S8/S53_dom"/>
</dbReference>
<dbReference type="GO" id="GO:0007154">
    <property type="term" value="P:cell communication"/>
    <property type="evidence" value="ECO:0007669"/>
    <property type="project" value="InterPro"/>
</dbReference>
<reference evidence="10 11" key="1">
    <citation type="submission" date="2012-06" db="EMBL/GenBank/DDBJ databases">
        <title>Finished chromosome of genome of Oscillatoria acuminata PCC 6304.</title>
        <authorList>
            <consortium name="US DOE Joint Genome Institute"/>
            <person name="Gugger M."/>
            <person name="Coursin T."/>
            <person name="Rippka R."/>
            <person name="Tandeau De Marsac N."/>
            <person name="Huntemann M."/>
            <person name="Wei C.-L."/>
            <person name="Han J."/>
            <person name="Detter J.C."/>
            <person name="Han C."/>
            <person name="Tapia R."/>
            <person name="Davenport K."/>
            <person name="Daligault H."/>
            <person name="Erkkila T."/>
            <person name="Gu W."/>
            <person name="Munk A.C.C."/>
            <person name="Teshima H."/>
            <person name="Xu Y."/>
            <person name="Chain P."/>
            <person name="Chen A."/>
            <person name="Krypides N."/>
            <person name="Mavromatis K."/>
            <person name="Markowitz V."/>
            <person name="Szeto E."/>
            <person name="Ivanova N."/>
            <person name="Mikhailova N."/>
            <person name="Ovchinnikova G."/>
            <person name="Pagani I."/>
            <person name="Pati A."/>
            <person name="Goodwin L."/>
            <person name="Peters L."/>
            <person name="Pitluck S."/>
            <person name="Woyke T."/>
            <person name="Kerfeld C."/>
        </authorList>
    </citation>
    <scope>NUCLEOTIDE SEQUENCE [LARGE SCALE GENOMIC DNA]</scope>
    <source>
        <strain evidence="10 11">PCC 6304</strain>
    </source>
</reference>
<dbReference type="InterPro" id="IPR002884">
    <property type="entry name" value="P_dom"/>
</dbReference>
<dbReference type="GO" id="GO:0016485">
    <property type="term" value="P:protein processing"/>
    <property type="evidence" value="ECO:0007669"/>
    <property type="project" value="TreeGrafter"/>
</dbReference>
<dbReference type="eggNOG" id="COG1404">
    <property type="taxonomic scope" value="Bacteria"/>
</dbReference>
<name>K9TMT3_9CYAN</name>
<keyword evidence="11" id="KW-1185">Reference proteome</keyword>
<proteinExistence type="inferred from homology"/>
<comment type="similarity">
    <text evidence="7">Belongs to the peptidase S8 family.</text>
</comment>
<evidence type="ECO:0000256" key="4">
    <source>
        <dbReference type="ARBA" id="ARBA00022801"/>
    </source>
</evidence>
<dbReference type="Pfam" id="PF00082">
    <property type="entry name" value="Peptidase_S8"/>
    <property type="match status" value="1"/>
</dbReference>
<evidence type="ECO:0000256" key="7">
    <source>
        <dbReference type="PROSITE-ProRule" id="PRU01240"/>
    </source>
</evidence>
<dbReference type="GO" id="GO:0016020">
    <property type="term" value="C:membrane"/>
    <property type="evidence" value="ECO:0007669"/>
    <property type="project" value="InterPro"/>
</dbReference>
<feature type="domain" description="P/Homo B" evidence="9">
    <location>
        <begin position="442"/>
        <end position="562"/>
    </location>
</feature>
<dbReference type="Pfam" id="PF06739">
    <property type="entry name" value="SBBP"/>
    <property type="match status" value="3"/>
</dbReference>
<dbReference type="PROSITE" id="PS00137">
    <property type="entry name" value="SUBTILASE_HIS"/>
    <property type="match status" value="1"/>
</dbReference>
<dbReference type="STRING" id="56110.Oscil6304_4320"/>
<organism evidence="10 11">
    <name type="scientific">Oscillatoria acuminata PCC 6304</name>
    <dbReference type="NCBI Taxonomy" id="56110"/>
    <lineage>
        <taxon>Bacteria</taxon>
        <taxon>Bacillati</taxon>
        <taxon>Cyanobacteriota</taxon>
        <taxon>Cyanophyceae</taxon>
        <taxon>Oscillatoriophycideae</taxon>
        <taxon>Oscillatoriales</taxon>
        <taxon>Oscillatoriaceae</taxon>
        <taxon>Oscillatoria</taxon>
    </lineage>
</organism>
<dbReference type="SMART" id="SM00237">
    <property type="entry name" value="Calx_beta"/>
    <property type="match status" value="4"/>
</dbReference>
<evidence type="ECO:0000256" key="3">
    <source>
        <dbReference type="ARBA" id="ARBA00022737"/>
    </source>
</evidence>
<keyword evidence="2" id="KW-0732">Signal</keyword>
<dbReference type="Gene3D" id="2.60.40.2030">
    <property type="match status" value="5"/>
</dbReference>
<keyword evidence="4" id="KW-0378">Hydrolase</keyword>
<dbReference type="GO" id="GO:0004252">
    <property type="term" value="F:serine-type endopeptidase activity"/>
    <property type="evidence" value="ECO:0007669"/>
    <property type="project" value="InterPro"/>
</dbReference>
<dbReference type="InParanoid" id="K9TMT3"/>
<dbReference type="SUPFAM" id="SSF52743">
    <property type="entry name" value="Subtilisin-like"/>
    <property type="match status" value="1"/>
</dbReference>
<dbReference type="PROSITE" id="PS00138">
    <property type="entry name" value="SUBTILASE_SER"/>
    <property type="match status" value="1"/>
</dbReference>
<dbReference type="PANTHER" id="PTHR42884:SF14">
    <property type="entry name" value="NEUROENDOCRINE CONVERTASE 1"/>
    <property type="match status" value="1"/>
</dbReference>
<sequence>MFWDTLFGMSNRVRWMEDSELSWDWTELFGLSNRIRWSEDAGFFLEDLFGLSNRIRWSDDRPVDWSELVSNIHEILAAEPEERAELWETWYGGENALIWSSDNIPVSWQELGAVVTDIDWSKTLDESWSWKQLFGLSNRIRWSEDAPPPPYHPPGMHGTAVAGKAGAAGTQHGGVSGGAPDADLVMIRLTADKVTDEKIATAISHAYHGIDIYNNSWKPADAFVSPALSLAALENNALEGRDGLGNIIIFAGGNDGWDGGDVNYNPFANSRYVIPVAAIDYQGQQSWYSEPGASLLVSASSSSAYGDGTSVGITTTDLVGEQGYSDGNYTDRFGGTSSAAPLVSGIVALMLEANPDLTWRDVQHILVETTQKNDPNHSDWVQNGAGLWVNHSYGFGAVDATLATQAAMNWEFVQPEIAITSGAIDIVGLDAEGNIDHTIRDRLPQNNPTGIEIPDFDATGITDSVTIYEDIKIEKIEIVFDAKGLYRGDLEIVLIAPDGTESVLAQPRFDDGTAYENWVFTSTRHWGESSLGEWQLQVRDLMSGDVGTWNGWKLNFYGTENDATTVSVTATDADATEDGNAGQLVFTRDGGDISKALMAQYSIAGTATNGTDYQELTGTVIFEPGQTKVTLGVVPFHDYELEGNETVEITLIDGIGYSLGTEISDTVTIGDSTITDHYGSFVYVNPANGHLYLLSEPDTWLGAQNQAEALGGNLVSINTADEQQWIVDTFGTQQVFHIGLTDSEMYGNEEGNFKWVNGDPITYENWKEGEPNNTPFLPEGEDFSVINQHVDGKWNDRIHLGNFPGIIEIDPATLDQPIVNIMVTDSLAGEDGNAGQIVFQRIGNLDQNLSVNYTFGGDVTNGSDVQTLSGNIIIPAGQTLVTLPIIALPDDEIEGNETLVVNLAEGDYEIGTKPSGHIIITDQDPINRLYHELFARDGDSGGVAYWRNLWQNGLSLSEVRVLMVNEGIYAESGTRINQIYQDIEGRAATTEEISYWQDRLGTNTTLSQVRQELEGADLIDTNSYVYTNPTTGNRYFLTTPDTWLGAQEQAQALGGNLVTINSADENQWLLDTFGSGRMWIGLNDSPIYGNTEGNHQWVSGEAIADASWWNAATDNTLHTSEGEDFSETNFVGTPGLWNDMPSQQNFLGRGIVEISYTPSYNWMWTQFGEDLHTGDNSVRLPSLPNTENARNEFVANLINVETIDFENFAHDDTLNTLNFGNTTATLSGNLKVQTLPAGTDGGMFPTSGDNYLLSSNDESFTINFNSPQSAFGFTVIDAEGDPFVLTLHREDGTTSELTIPVTASWPANSGSALFFGVTDTNTPFTGVTVRKPGDTERIGVDDLIIGQVKPNNTSTPTPPNQTLNLTYTEDTPLNLSGIVVSDPDGETTVTLTLSNPAAGVLTTGIGTGQYNATTGVWTANGAVADVNAALADLQFVPTANFNQDVSIALSITDDIAAPLTGAIALQGIPVNDAPTVTTSNLTLTGATENAGFTVTHADLVAATGATDIDGDPLTFRIQTVGSDIPTKNGQPVEAGVTTLSAGEAIVWTPTTVGNAQPAFTATLTDGKVTVATPVTVSIDVNPVTVSIEATDPDATEGGDTGEFTFTRTGSTAESLIVTYGIDTNGFWSSPVATNGSDYELLTGSIEIPVGASSVTLPIITLDDSEAEWPERVKVYLTQNDGYEIGANSHDEVKIWDNETPEVQLYVSSSGFYDASEPYLAGRFLVRRIGSLADPLTVNYSIAGTATPGTDYTNPGMDYNALTGNITIPANKHDIYIIIAPIDDSEEEGVETIDITLTPDTNYTIEPGAETKTINLWDNENRSTVSISVTDSTATEGADSAQFTITRTGDVSEAVTVYYQVSGDWHNSASNGIDYDFITDSINFEPGQTSRTIDINPIDDDIAEVTETVNITLKSDSGYNLSTMRSGKVIIFDNEAPTVEWQQQFGTSAEDVAKSVAVDSAGNTYTVGHTSGNLDGTNAGGSDAFIVKRDSNGSELWQIQLGTAGNDEVKQIAVDSADNLYVLGWSGDPSNSWIAKYDSNGTQQWQKPLGSAGYDITNGALTLGNDGSLYVTGRTTGDIDGTNQGATDTWVGKYDSDGIQTWVKQLGTTDEDEALGIAVDNNNNVYITGETKGSLAGTREGDGDAWVAQLDSSGNLQWQTQLGTTAVDIARSVAVDNNGHVYLGGQTFGWLGETYQGHPRNWVGDESARLAALQGDKYGLGGTYYGNGDAWVAQLDSTTGSVNWKRLLGTTNADSGSTVVADSLGNVYLTGTTEGKLGNTQFGANDIFIAKYNIDGALQWKQQFGSDGDDIVNDMILDITGIYLVGDTTGDLDGSNLGEKDAWILKLS</sequence>
<dbReference type="eggNOG" id="COG2931">
    <property type="taxonomic scope" value="Bacteria"/>
</dbReference>
<evidence type="ECO:0000313" key="11">
    <source>
        <dbReference type="Proteomes" id="UP000010367"/>
    </source>
</evidence>
<dbReference type="PATRIC" id="fig|56110.3.peg.5247"/>
<dbReference type="HOGENOM" id="CLU_229705_0_0_3"/>
<dbReference type="EMBL" id="CP003607">
    <property type="protein sequence ID" value="AFY83845.1"/>
    <property type="molecule type" value="Genomic_DNA"/>
</dbReference>
<keyword evidence="3" id="KW-0677">Repeat</keyword>
<feature type="domain" description="C-type lectin" evidence="8">
    <location>
        <begin position="687"/>
        <end position="796"/>
    </location>
</feature>
<evidence type="ECO:0000256" key="1">
    <source>
        <dbReference type="ARBA" id="ARBA00022670"/>
    </source>
</evidence>
<evidence type="ECO:0000256" key="6">
    <source>
        <dbReference type="ARBA" id="ARBA00022837"/>
    </source>
</evidence>
<evidence type="ECO:0000256" key="5">
    <source>
        <dbReference type="ARBA" id="ARBA00022825"/>
    </source>
</evidence>
<dbReference type="PROSITE" id="PS50041">
    <property type="entry name" value="C_TYPE_LECTIN_2"/>
    <property type="match status" value="2"/>
</dbReference>
<dbReference type="InterPro" id="IPR001304">
    <property type="entry name" value="C-type_lectin-like"/>
</dbReference>
<dbReference type="InterPro" id="IPR016187">
    <property type="entry name" value="CTDL_fold"/>
</dbReference>
<evidence type="ECO:0000259" key="9">
    <source>
        <dbReference type="PROSITE" id="PS51829"/>
    </source>
</evidence>
<dbReference type="InterPro" id="IPR003644">
    <property type="entry name" value="Calx_beta"/>
</dbReference>
<dbReference type="SUPFAM" id="SSF141072">
    <property type="entry name" value="CalX-like"/>
    <property type="match status" value="5"/>
</dbReference>
<dbReference type="SUPFAM" id="SSF101898">
    <property type="entry name" value="NHL repeat"/>
    <property type="match status" value="1"/>
</dbReference>
<dbReference type="Gene3D" id="3.40.50.200">
    <property type="entry name" value="Peptidase S8/S53 domain"/>
    <property type="match status" value="1"/>
</dbReference>
<dbReference type="GO" id="GO:0012505">
    <property type="term" value="C:endomembrane system"/>
    <property type="evidence" value="ECO:0007669"/>
    <property type="project" value="UniProtKB-ARBA"/>
</dbReference>
<dbReference type="SUPFAM" id="SSF56436">
    <property type="entry name" value="C-type lectin-like"/>
    <property type="match status" value="2"/>
</dbReference>
<dbReference type="eggNOG" id="COG2304">
    <property type="taxonomic scope" value="Bacteria"/>
</dbReference>
<dbReference type="Pfam" id="PF00059">
    <property type="entry name" value="Lectin_C"/>
    <property type="match status" value="2"/>
</dbReference>
<keyword evidence="5" id="KW-0720">Serine protease</keyword>
<evidence type="ECO:0000259" key="8">
    <source>
        <dbReference type="PROSITE" id="PS50041"/>
    </source>
</evidence>
<dbReference type="Pfam" id="PF01483">
    <property type="entry name" value="P_proprotein"/>
    <property type="match status" value="1"/>
</dbReference>
<evidence type="ECO:0000256" key="2">
    <source>
        <dbReference type="ARBA" id="ARBA00022729"/>
    </source>
</evidence>
<dbReference type="InterPro" id="IPR023828">
    <property type="entry name" value="Peptidase_S8_Ser-AS"/>
</dbReference>
<dbReference type="Proteomes" id="UP000010367">
    <property type="component" value="Chromosome"/>
</dbReference>
<dbReference type="InterPro" id="IPR038081">
    <property type="entry name" value="CalX-like_sf"/>
</dbReference>
<dbReference type="SMART" id="SM00034">
    <property type="entry name" value="CLECT"/>
    <property type="match status" value="2"/>
</dbReference>
<keyword evidence="6" id="KW-0106">Calcium</keyword>
<dbReference type="PANTHER" id="PTHR42884">
    <property type="entry name" value="PROPROTEIN CONVERTASE SUBTILISIN/KEXIN-RELATED"/>
    <property type="match status" value="1"/>
</dbReference>
<protein>
    <submittedName>
        <fullName evidence="10">Regulatory P domain of subtilisin-like proprotein convertases</fullName>
    </submittedName>
</protein>
<dbReference type="Gene3D" id="3.10.100.10">
    <property type="entry name" value="Mannose-Binding Protein A, subunit A"/>
    <property type="match status" value="2"/>
</dbReference>